<dbReference type="GO" id="GO:0030514">
    <property type="term" value="P:negative regulation of BMP signaling pathway"/>
    <property type="evidence" value="ECO:0007669"/>
    <property type="project" value="TreeGrafter"/>
</dbReference>
<proteinExistence type="predicted"/>
<keyword evidence="3" id="KW-1185">Reference proteome</keyword>
<evidence type="ECO:0000313" key="2">
    <source>
        <dbReference type="EMBL" id="KAH3741307.1"/>
    </source>
</evidence>
<protein>
    <recommendedName>
        <fullName evidence="1">VWFC domain-containing protein</fullName>
    </recommendedName>
</protein>
<dbReference type="GO" id="GO:0009953">
    <property type="term" value="P:dorsal/ventral pattern formation"/>
    <property type="evidence" value="ECO:0007669"/>
    <property type="project" value="TreeGrafter"/>
</dbReference>
<dbReference type="InterPro" id="IPR001007">
    <property type="entry name" value="VWF_dom"/>
</dbReference>
<organism evidence="2 3">
    <name type="scientific">Dreissena polymorpha</name>
    <name type="common">Zebra mussel</name>
    <name type="synonym">Mytilus polymorpha</name>
    <dbReference type="NCBI Taxonomy" id="45954"/>
    <lineage>
        <taxon>Eukaryota</taxon>
        <taxon>Metazoa</taxon>
        <taxon>Spiralia</taxon>
        <taxon>Lophotrochozoa</taxon>
        <taxon>Mollusca</taxon>
        <taxon>Bivalvia</taxon>
        <taxon>Autobranchia</taxon>
        <taxon>Heteroconchia</taxon>
        <taxon>Euheterodonta</taxon>
        <taxon>Imparidentia</taxon>
        <taxon>Neoheterodontei</taxon>
        <taxon>Myida</taxon>
        <taxon>Dreissenoidea</taxon>
        <taxon>Dreissenidae</taxon>
        <taxon>Dreissena</taxon>
    </lineage>
</organism>
<dbReference type="SMART" id="SM00214">
    <property type="entry name" value="VWC"/>
    <property type="match status" value="3"/>
</dbReference>
<evidence type="ECO:0000313" key="3">
    <source>
        <dbReference type="Proteomes" id="UP000828390"/>
    </source>
</evidence>
<dbReference type="Proteomes" id="UP000828390">
    <property type="component" value="Unassembled WGS sequence"/>
</dbReference>
<accession>A0A9D4I2G3</accession>
<feature type="domain" description="VWFC" evidence="1">
    <location>
        <begin position="353"/>
        <end position="411"/>
    </location>
</feature>
<name>A0A9D4I2G3_DREPO</name>
<dbReference type="PROSITE" id="PS50184">
    <property type="entry name" value="VWFC_2"/>
    <property type="match status" value="3"/>
</dbReference>
<reference evidence="2" key="1">
    <citation type="journal article" date="2019" name="bioRxiv">
        <title>The Genome of the Zebra Mussel, Dreissena polymorpha: A Resource for Invasive Species Research.</title>
        <authorList>
            <person name="McCartney M.A."/>
            <person name="Auch B."/>
            <person name="Kono T."/>
            <person name="Mallez S."/>
            <person name="Zhang Y."/>
            <person name="Obille A."/>
            <person name="Becker A."/>
            <person name="Abrahante J.E."/>
            <person name="Garbe J."/>
            <person name="Badalamenti J.P."/>
            <person name="Herman A."/>
            <person name="Mangelson H."/>
            <person name="Liachko I."/>
            <person name="Sullivan S."/>
            <person name="Sone E.D."/>
            <person name="Koren S."/>
            <person name="Silverstein K.A.T."/>
            <person name="Beckman K.B."/>
            <person name="Gohl D.M."/>
        </authorList>
    </citation>
    <scope>NUCLEOTIDE SEQUENCE</scope>
    <source>
        <strain evidence="2">Duluth1</strain>
        <tissue evidence="2">Whole animal</tissue>
    </source>
</reference>
<dbReference type="GO" id="GO:0036122">
    <property type="term" value="F:BMP binding"/>
    <property type="evidence" value="ECO:0007669"/>
    <property type="project" value="TreeGrafter"/>
</dbReference>
<dbReference type="AlphaFoldDB" id="A0A9D4I2G3"/>
<reference evidence="2" key="2">
    <citation type="submission" date="2020-11" db="EMBL/GenBank/DDBJ databases">
        <authorList>
            <person name="McCartney M.A."/>
            <person name="Auch B."/>
            <person name="Kono T."/>
            <person name="Mallez S."/>
            <person name="Becker A."/>
            <person name="Gohl D.M."/>
            <person name="Silverstein K.A.T."/>
            <person name="Koren S."/>
            <person name="Bechman K.B."/>
            <person name="Herman A."/>
            <person name="Abrahante J.E."/>
            <person name="Garbe J."/>
        </authorList>
    </citation>
    <scope>NUCLEOTIDE SEQUENCE</scope>
    <source>
        <strain evidence="2">Duluth1</strain>
        <tissue evidence="2">Whole animal</tissue>
    </source>
</reference>
<dbReference type="GO" id="GO:0005615">
    <property type="term" value="C:extracellular space"/>
    <property type="evidence" value="ECO:0007669"/>
    <property type="project" value="TreeGrafter"/>
</dbReference>
<feature type="domain" description="VWFC" evidence="1">
    <location>
        <begin position="422"/>
        <end position="493"/>
    </location>
</feature>
<dbReference type="PANTHER" id="PTHR46526">
    <property type="entry name" value="CHORDIN"/>
    <property type="match status" value="1"/>
</dbReference>
<dbReference type="EMBL" id="JAIWYP010000011">
    <property type="protein sequence ID" value="KAH3741307.1"/>
    <property type="molecule type" value="Genomic_DNA"/>
</dbReference>
<sequence length="584" mass="65761">MFYDSQSNVASFSIKLEGMPADKSLPSAYIVTFEKSAEILYQHILRFSKERKQMIGQLAISRTMSKQIARGKMKVRVTARDGHSIIGHLKPRLNRDGYLSVFKIGGFSGHVLLNLVEDGSIEYKIVFDGTITKDVTVDLQRLLGTKGQWEHFITMTTRSAIHQSSLKSESGTYRRVRARDMVAILTNAIRLDVTFGEDRDFFYFTQFPQAADNAFEGSYHVLRPADQRCSGEIRMFSNIRPDCTVSFFLDISAPSFETGEKLTMSFETQTVRTQHLNKPWGIIGDLAADLYSELNGGKLVASVNISNDPCDTFSGMIQTPNRCWSTADNPFYATDSGKPQTGPNHGSSAPFRCYYGGQFYEHAQSWVPDEGKACVTCMCIRGDVRCDDVMCPATPCKYPVQRPGECCLVCEEDNETEYRHTGSCYYEGDKRWHPVGIFWHPYVPPFGYSKCAICSCMEGTLEVNCTRLPCPALSCDLEKRYRINRDDCCQVCPDDAGILENTISIESKSQKTKDCMFGTKKYQHAEKWHPLLHPFGEMSCYICSCKSGKSKCRKKSCPILECKDQYTPTDACCPICKDKRQSGA</sequence>
<dbReference type="Pfam" id="PF00093">
    <property type="entry name" value="VWC"/>
    <property type="match status" value="3"/>
</dbReference>
<dbReference type="InterPro" id="IPR052278">
    <property type="entry name" value="Chordin-like_regulators"/>
</dbReference>
<dbReference type="PANTHER" id="PTHR46526:SF1">
    <property type="entry name" value="CHORDIN"/>
    <property type="match status" value="1"/>
</dbReference>
<evidence type="ECO:0000259" key="1">
    <source>
        <dbReference type="PROSITE" id="PS50184"/>
    </source>
</evidence>
<feature type="domain" description="VWFC" evidence="1">
    <location>
        <begin position="513"/>
        <end position="577"/>
    </location>
</feature>
<dbReference type="SUPFAM" id="SSF57603">
    <property type="entry name" value="FnI-like domain"/>
    <property type="match status" value="3"/>
</dbReference>
<dbReference type="PROSITE" id="PS01208">
    <property type="entry name" value="VWFC_1"/>
    <property type="match status" value="2"/>
</dbReference>
<dbReference type="Gene3D" id="6.20.200.20">
    <property type="match status" value="2"/>
</dbReference>
<comment type="caution">
    <text evidence="2">The sequence shown here is derived from an EMBL/GenBank/DDBJ whole genome shotgun (WGS) entry which is preliminary data.</text>
</comment>
<gene>
    <name evidence="2" type="ORF">DPMN_048030</name>
</gene>